<dbReference type="CDD" id="cd00109">
    <property type="entry name" value="Kunitz-type"/>
    <property type="match status" value="1"/>
</dbReference>
<keyword evidence="2" id="KW-1015">Disulfide bond</keyword>
<keyword evidence="6" id="KW-1185">Reference proteome</keyword>
<dbReference type="EMBL" id="AKHW03003982">
    <property type="protein sequence ID" value="KYO32275.1"/>
    <property type="molecule type" value="Genomic_DNA"/>
</dbReference>
<dbReference type="Pfam" id="PF00014">
    <property type="entry name" value="Kunitz_BPTI"/>
    <property type="match status" value="1"/>
</dbReference>
<dbReference type="PROSITE" id="PS50279">
    <property type="entry name" value="BPTI_KUNITZ_2"/>
    <property type="match status" value="1"/>
</dbReference>
<dbReference type="GO" id="GO:0005615">
    <property type="term" value="C:extracellular space"/>
    <property type="evidence" value="ECO:0007669"/>
    <property type="project" value="TreeGrafter"/>
</dbReference>
<sequence>MMTLLHPKDRLQSTILLPHMSPASGRVSPAFCRLPKDYGPCKEILLRFYYNPAIGTCQTFIYGGCHGNTNNFMTYRQCVNTCRLRLLGLSLPRPDAARSIAAPGRRLEDRSRVKPSICFLPVAPGPCQAYGPSFYYNAATGQPAGSQHSSKSDPAREPGRGAAGPAGPRPSADPSCGSRHRWAT</sequence>
<keyword evidence="1" id="KW-0646">Protease inhibitor</keyword>
<dbReference type="SMART" id="SM00131">
    <property type="entry name" value="KU"/>
    <property type="match status" value="1"/>
</dbReference>
<evidence type="ECO:0000256" key="2">
    <source>
        <dbReference type="ARBA" id="ARBA00023157"/>
    </source>
</evidence>
<protein>
    <recommendedName>
        <fullName evidence="4">BPTI/Kunitz inhibitor domain-containing protein</fullName>
    </recommendedName>
</protein>
<feature type="compositionally biased region" description="Basic and acidic residues" evidence="3">
    <location>
        <begin position="150"/>
        <end position="159"/>
    </location>
</feature>
<dbReference type="Gene3D" id="4.10.410.10">
    <property type="entry name" value="Pancreatic trypsin inhibitor Kunitz domain"/>
    <property type="match status" value="2"/>
</dbReference>
<evidence type="ECO:0000256" key="3">
    <source>
        <dbReference type="SAM" id="MobiDB-lite"/>
    </source>
</evidence>
<dbReference type="Proteomes" id="UP000050525">
    <property type="component" value="Unassembled WGS sequence"/>
</dbReference>
<dbReference type="PRINTS" id="PR00759">
    <property type="entry name" value="BASICPTASE"/>
</dbReference>
<dbReference type="PANTHER" id="PTHR10083:SF374">
    <property type="entry name" value="BPTI_KUNITZ INHIBITOR DOMAIN-CONTAINING PROTEIN"/>
    <property type="match status" value="1"/>
</dbReference>
<dbReference type="FunFam" id="4.10.410.10:FF:000021">
    <property type="entry name" value="Serine protease inhibitor, putative"/>
    <property type="match status" value="1"/>
</dbReference>
<dbReference type="InterPro" id="IPR036880">
    <property type="entry name" value="Kunitz_BPTI_sf"/>
</dbReference>
<dbReference type="PANTHER" id="PTHR10083">
    <property type="entry name" value="KUNITZ-TYPE PROTEASE INHIBITOR-RELATED"/>
    <property type="match status" value="1"/>
</dbReference>
<name>A0A151N6X4_ALLMI</name>
<dbReference type="InterPro" id="IPR050098">
    <property type="entry name" value="TFPI/VKTCI-like"/>
</dbReference>
<reference evidence="5 6" key="1">
    <citation type="journal article" date="2012" name="Genome Biol.">
        <title>Sequencing three crocodilian genomes to illuminate the evolution of archosaurs and amniotes.</title>
        <authorList>
            <person name="St John J.A."/>
            <person name="Braun E.L."/>
            <person name="Isberg S.R."/>
            <person name="Miles L.G."/>
            <person name="Chong A.Y."/>
            <person name="Gongora J."/>
            <person name="Dalzell P."/>
            <person name="Moran C."/>
            <person name="Bed'hom B."/>
            <person name="Abzhanov A."/>
            <person name="Burgess S.C."/>
            <person name="Cooksey A.M."/>
            <person name="Castoe T.A."/>
            <person name="Crawford N.G."/>
            <person name="Densmore L.D."/>
            <person name="Drew J.C."/>
            <person name="Edwards S.V."/>
            <person name="Faircloth B.C."/>
            <person name="Fujita M.K."/>
            <person name="Greenwold M.J."/>
            <person name="Hoffmann F.G."/>
            <person name="Howard J.M."/>
            <person name="Iguchi T."/>
            <person name="Janes D.E."/>
            <person name="Khan S.Y."/>
            <person name="Kohno S."/>
            <person name="de Koning A.J."/>
            <person name="Lance S.L."/>
            <person name="McCarthy F.M."/>
            <person name="McCormack J.E."/>
            <person name="Merchant M.E."/>
            <person name="Peterson D.G."/>
            <person name="Pollock D.D."/>
            <person name="Pourmand N."/>
            <person name="Raney B.J."/>
            <person name="Roessler K.A."/>
            <person name="Sanford J.R."/>
            <person name="Sawyer R.H."/>
            <person name="Schmidt C.J."/>
            <person name="Triplett E.W."/>
            <person name="Tuberville T.D."/>
            <person name="Venegas-Anaya M."/>
            <person name="Howard J.T."/>
            <person name="Jarvis E.D."/>
            <person name="Guillette L.J.Jr."/>
            <person name="Glenn T.C."/>
            <person name="Green R.E."/>
            <person name="Ray D.A."/>
        </authorList>
    </citation>
    <scope>NUCLEOTIDE SEQUENCE [LARGE SCALE GENOMIC DNA]</scope>
    <source>
        <strain evidence="5">KSC_2009_1</strain>
    </source>
</reference>
<comment type="caution">
    <text evidence="5">The sequence shown here is derived from an EMBL/GenBank/DDBJ whole genome shotgun (WGS) entry which is preliminary data.</text>
</comment>
<proteinExistence type="predicted"/>
<dbReference type="GO" id="GO:0004867">
    <property type="term" value="F:serine-type endopeptidase inhibitor activity"/>
    <property type="evidence" value="ECO:0007669"/>
    <property type="project" value="InterPro"/>
</dbReference>
<dbReference type="InterPro" id="IPR020901">
    <property type="entry name" value="Prtase_inh_Kunz-CS"/>
</dbReference>
<organism evidence="5 6">
    <name type="scientific">Alligator mississippiensis</name>
    <name type="common">American alligator</name>
    <dbReference type="NCBI Taxonomy" id="8496"/>
    <lineage>
        <taxon>Eukaryota</taxon>
        <taxon>Metazoa</taxon>
        <taxon>Chordata</taxon>
        <taxon>Craniata</taxon>
        <taxon>Vertebrata</taxon>
        <taxon>Euteleostomi</taxon>
        <taxon>Archelosauria</taxon>
        <taxon>Archosauria</taxon>
        <taxon>Crocodylia</taxon>
        <taxon>Alligatoridae</taxon>
        <taxon>Alligatorinae</taxon>
        <taxon>Alligator</taxon>
    </lineage>
</organism>
<feature type="region of interest" description="Disordered" evidence="3">
    <location>
        <begin position="141"/>
        <end position="184"/>
    </location>
</feature>
<dbReference type="PROSITE" id="PS00280">
    <property type="entry name" value="BPTI_KUNITZ_1"/>
    <property type="match status" value="1"/>
</dbReference>
<dbReference type="AlphaFoldDB" id="A0A151N6X4"/>
<dbReference type="InterPro" id="IPR002223">
    <property type="entry name" value="Kunitz_BPTI"/>
</dbReference>
<gene>
    <name evidence="5" type="ORF">Y1Q_0016032</name>
</gene>
<feature type="domain" description="BPTI/Kunitz inhibitor" evidence="4">
    <location>
        <begin position="32"/>
        <end position="82"/>
    </location>
</feature>
<evidence type="ECO:0000313" key="5">
    <source>
        <dbReference type="EMBL" id="KYO32275.1"/>
    </source>
</evidence>
<evidence type="ECO:0000313" key="6">
    <source>
        <dbReference type="Proteomes" id="UP000050525"/>
    </source>
</evidence>
<dbReference type="SUPFAM" id="SSF57362">
    <property type="entry name" value="BPTI-like"/>
    <property type="match status" value="2"/>
</dbReference>
<dbReference type="GO" id="GO:0044483">
    <property type="term" value="P:venom-mediated perturbation of hemostasis"/>
    <property type="evidence" value="ECO:0007669"/>
    <property type="project" value="UniProtKB-ARBA"/>
</dbReference>
<evidence type="ECO:0000256" key="1">
    <source>
        <dbReference type="ARBA" id="ARBA00022690"/>
    </source>
</evidence>
<evidence type="ECO:0000259" key="4">
    <source>
        <dbReference type="PROSITE" id="PS50279"/>
    </source>
</evidence>
<accession>A0A151N6X4</accession>